<sequence>MASSLFPNHNPSSVRLTMAQKTKGCRVLDFDGITPANLDTTHSPPSSPDTRQRPPPPQPRCLVIIECRMHAMQRGMPGRMRHRNGGRGSRTAQRVWLWVPVGGASWGWMLGNWEKEEKREGMAGRPSCAAKATGGNANRTTILKLSGEQGMRANDTMFIGLLPLWAYVMLDKLGEEYTATRAMTRRVVALDGVPSHATRSGYWAPGETSRLPNIHLRQCSAARGRALRA</sequence>
<evidence type="ECO:0000313" key="3">
    <source>
        <dbReference type="Proteomes" id="UP000602905"/>
    </source>
</evidence>
<dbReference type="EMBL" id="JACYCD010000710">
    <property type="protein sequence ID" value="KAF8687101.1"/>
    <property type="molecule type" value="Genomic_DNA"/>
</dbReference>
<accession>A0A8H7HJL3</accession>
<feature type="region of interest" description="Disordered" evidence="1">
    <location>
        <begin position="35"/>
        <end position="59"/>
    </location>
</feature>
<evidence type="ECO:0000256" key="1">
    <source>
        <dbReference type="SAM" id="MobiDB-lite"/>
    </source>
</evidence>
<protein>
    <submittedName>
        <fullName evidence="2">Uncharacterized protein</fullName>
    </submittedName>
</protein>
<proteinExistence type="predicted"/>
<dbReference type="AlphaFoldDB" id="A0A8H7HJL3"/>
<evidence type="ECO:0000313" key="2">
    <source>
        <dbReference type="EMBL" id="KAF8687101.1"/>
    </source>
</evidence>
<dbReference type="Proteomes" id="UP000602905">
    <property type="component" value="Unassembled WGS sequence"/>
</dbReference>
<comment type="caution">
    <text evidence="2">The sequence shown here is derived from an EMBL/GenBank/DDBJ whole genome shotgun (WGS) entry which is preliminary data.</text>
</comment>
<organism evidence="2 3">
    <name type="scientific">Rhizoctonia solani</name>
    <dbReference type="NCBI Taxonomy" id="456999"/>
    <lineage>
        <taxon>Eukaryota</taxon>
        <taxon>Fungi</taxon>
        <taxon>Dikarya</taxon>
        <taxon>Basidiomycota</taxon>
        <taxon>Agaricomycotina</taxon>
        <taxon>Agaricomycetes</taxon>
        <taxon>Cantharellales</taxon>
        <taxon>Ceratobasidiaceae</taxon>
        <taxon>Rhizoctonia</taxon>
    </lineage>
</organism>
<reference evidence="2" key="1">
    <citation type="submission" date="2020-09" db="EMBL/GenBank/DDBJ databases">
        <title>Comparative genome analyses of four rice-infecting Rhizoctonia solani isolates reveal extensive enrichment of homogalacturonan modification genes.</title>
        <authorList>
            <person name="Lee D.-Y."/>
            <person name="Jeon J."/>
            <person name="Kim K.-T."/>
            <person name="Cheong K."/>
            <person name="Song H."/>
            <person name="Choi G."/>
            <person name="Ko J."/>
            <person name="Opiyo S.O."/>
            <person name="Zuo S."/>
            <person name="Madhav S."/>
            <person name="Lee Y.-H."/>
            <person name="Wang G.-L."/>
        </authorList>
    </citation>
    <scope>NUCLEOTIDE SEQUENCE</scope>
    <source>
        <strain evidence="2">AG1-IA WGL</strain>
    </source>
</reference>
<name>A0A8H7HJL3_9AGAM</name>
<feature type="non-terminal residue" evidence="2">
    <location>
        <position position="1"/>
    </location>
</feature>
<gene>
    <name evidence="2" type="ORF">RHS03_09996</name>
</gene>